<reference evidence="5" key="1">
    <citation type="submission" date="2020-06" db="EMBL/GenBank/DDBJ databases">
        <title>A chromosome-scale genome assembly of Talaromyces rugulosus W13939.</title>
        <authorList>
            <person name="Wang B."/>
            <person name="Guo L."/>
            <person name="Ye K."/>
            <person name="Wang L."/>
        </authorList>
    </citation>
    <scope>NUCLEOTIDE SEQUENCE [LARGE SCALE GENOMIC DNA]</scope>
    <source>
        <strain evidence="5">W13939</strain>
    </source>
</reference>
<dbReference type="PANTHER" id="PTHR43008:SF7">
    <property type="entry name" value="SHORT CHAIN DEHYDROGENASE_REDUCTASE (AFU_ORTHOLOGUE AFUA_2G00830)"/>
    <property type="match status" value="1"/>
</dbReference>
<evidence type="ECO:0000313" key="5">
    <source>
        <dbReference type="Proteomes" id="UP000509510"/>
    </source>
</evidence>
<evidence type="ECO:0000256" key="1">
    <source>
        <dbReference type="ARBA" id="ARBA00006484"/>
    </source>
</evidence>
<protein>
    <recommendedName>
        <fullName evidence="6">Short chain dehydrogenase/reductase</fullName>
    </recommendedName>
</protein>
<dbReference type="OrthoDB" id="5307821at2759"/>
<keyword evidence="5" id="KW-1185">Reference proteome</keyword>
<dbReference type="InterPro" id="IPR020904">
    <property type="entry name" value="Sc_DH/Rdtase_CS"/>
</dbReference>
<keyword evidence="3" id="KW-0560">Oxidoreductase</keyword>
<dbReference type="RefSeq" id="XP_035340533.1">
    <property type="nucleotide sequence ID" value="XM_035484640.1"/>
</dbReference>
<dbReference type="InterPro" id="IPR036291">
    <property type="entry name" value="NAD(P)-bd_dom_sf"/>
</dbReference>
<sequence>MSAVFRKGATALITGGASGIGLAAAKSCYAHGMNVVLLDKSQDALSAAAAQMQPSSSNTISTYHIDVSARDAWKTVQQDVLAKYPAGIDFLMLNAGASFKPAQGKTPWQDPEYFEKTIATNTLGYTNGLAAFIDSVTSEKKDPRAIVLTGSKQGITNPPGNPAYNASKSAVKTIAEQLSLDLYNNNPNISVHLLVPGWTYTGLTAGNFTSKPDGAWTSEQVVGFMNEKISNGTFYIICPDNEVTEETDRKRIVWGSGDLVYGRPPLSRWREDWKEKAAKGIEAIEIRK</sequence>
<name>A0A7H8QKB0_TALRU</name>
<proteinExistence type="inferred from homology"/>
<organism evidence="4 5">
    <name type="scientific">Talaromyces rugulosus</name>
    <name type="common">Penicillium rugulosum</name>
    <dbReference type="NCBI Taxonomy" id="121627"/>
    <lineage>
        <taxon>Eukaryota</taxon>
        <taxon>Fungi</taxon>
        <taxon>Dikarya</taxon>
        <taxon>Ascomycota</taxon>
        <taxon>Pezizomycotina</taxon>
        <taxon>Eurotiomycetes</taxon>
        <taxon>Eurotiomycetidae</taxon>
        <taxon>Eurotiales</taxon>
        <taxon>Trichocomaceae</taxon>
        <taxon>Talaromyces</taxon>
        <taxon>Talaromyces sect. Islandici</taxon>
    </lineage>
</organism>
<evidence type="ECO:0000256" key="3">
    <source>
        <dbReference type="ARBA" id="ARBA00023002"/>
    </source>
</evidence>
<dbReference type="CDD" id="cd05233">
    <property type="entry name" value="SDR_c"/>
    <property type="match status" value="1"/>
</dbReference>
<dbReference type="InterPro" id="IPR002347">
    <property type="entry name" value="SDR_fam"/>
</dbReference>
<dbReference type="Pfam" id="PF00106">
    <property type="entry name" value="adh_short"/>
    <property type="match status" value="1"/>
</dbReference>
<evidence type="ECO:0000256" key="2">
    <source>
        <dbReference type="ARBA" id="ARBA00022857"/>
    </source>
</evidence>
<dbReference type="SUPFAM" id="SSF51735">
    <property type="entry name" value="NAD(P)-binding Rossmann-fold domains"/>
    <property type="match status" value="1"/>
</dbReference>
<dbReference type="PRINTS" id="PR00081">
    <property type="entry name" value="GDHRDH"/>
</dbReference>
<dbReference type="Gene3D" id="3.40.50.720">
    <property type="entry name" value="NAD(P)-binding Rossmann-like Domain"/>
    <property type="match status" value="1"/>
</dbReference>
<dbReference type="GO" id="GO:0050664">
    <property type="term" value="F:oxidoreductase activity, acting on NAD(P)H, oxygen as acceptor"/>
    <property type="evidence" value="ECO:0007669"/>
    <property type="project" value="TreeGrafter"/>
</dbReference>
<dbReference type="KEGG" id="trg:TRUGW13939_01440"/>
<dbReference type="PROSITE" id="PS00061">
    <property type="entry name" value="ADH_SHORT"/>
    <property type="match status" value="1"/>
</dbReference>
<accession>A0A7H8QKB0</accession>
<dbReference type="AlphaFoldDB" id="A0A7H8QKB0"/>
<keyword evidence="2" id="KW-0521">NADP</keyword>
<dbReference type="Proteomes" id="UP000509510">
    <property type="component" value="Chromosome I"/>
</dbReference>
<dbReference type="GO" id="GO:0016616">
    <property type="term" value="F:oxidoreductase activity, acting on the CH-OH group of donors, NAD or NADP as acceptor"/>
    <property type="evidence" value="ECO:0007669"/>
    <property type="project" value="UniProtKB-ARBA"/>
</dbReference>
<dbReference type="GeneID" id="55988951"/>
<evidence type="ECO:0000313" key="4">
    <source>
        <dbReference type="EMBL" id="QKX54354.1"/>
    </source>
</evidence>
<gene>
    <name evidence="4" type="ORF">TRUGW13939_01440</name>
</gene>
<evidence type="ECO:0008006" key="6">
    <source>
        <dbReference type="Google" id="ProtNLM"/>
    </source>
</evidence>
<comment type="similarity">
    <text evidence="1">Belongs to the short-chain dehydrogenases/reductases (SDR) family.</text>
</comment>
<dbReference type="PANTHER" id="PTHR43008">
    <property type="entry name" value="BENZIL REDUCTASE"/>
    <property type="match status" value="1"/>
</dbReference>
<dbReference type="EMBL" id="CP055898">
    <property type="protein sequence ID" value="QKX54354.1"/>
    <property type="molecule type" value="Genomic_DNA"/>
</dbReference>